<evidence type="ECO:0000256" key="5">
    <source>
        <dbReference type="ARBA" id="ARBA00022960"/>
    </source>
</evidence>
<dbReference type="Proteomes" id="UP001321786">
    <property type="component" value="Chromosome"/>
</dbReference>
<feature type="transmembrane region" description="Helical" evidence="8">
    <location>
        <begin position="99"/>
        <end position="120"/>
    </location>
</feature>
<keyword evidence="7 8" id="KW-0472">Membrane</keyword>
<dbReference type="EMBL" id="AP028654">
    <property type="protein sequence ID" value="BEP29927.1"/>
    <property type="molecule type" value="Genomic_DNA"/>
</dbReference>
<gene>
    <name evidence="9" type="ORF">HLPR_22580</name>
</gene>
<organism evidence="9 10">
    <name type="scientific">Helicovermis profundi</name>
    <dbReference type="NCBI Taxonomy" id="3065157"/>
    <lineage>
        <taxon>Bacteria</taxon>
        <taxon>Bacillati</taxon>
        <taxon>Bacillota</taxon>
        <taxon>Clostridia</taxon>
        <taxon>Helicovermis</taxon>
    </lineage>
</organism>
<evidence type="ECO:0000256" key="3">
    <source>
        <dbReference type="ARBA" id="ARBA00022475"/>
    </source>
</evidence>
<dbReference type="Pfam" id="PF04093">
    <property type="entry name" value="MreD"/>
    <property type="match status" value="1"/>
</dbReference>
<feature type="transmembrane region" description="Helical" evidence="8">
    <location>
        <begin position="5"/>
        <end position="23"/>
    </location>
</feature>
<keyword evidence="10" id="KW-1185">Reference proteome</keyword>
<protein>
    <recommendedName>
        <fullName evidence="11">Rod shape-determining protein MreD</fullName>
    </recommendedName>
</protein>
<dbReference type="NCBIfam" id="TIGR03426">
    <property type="entry name" value="shape_MreD"/>
    <property type="match status" value="1"/>
</dbReference>
<dbReference type="KEGG" id="hprf:HLPR_22580"/>
<keyword evidence="4 8" id="KW-0812">Transmembrane</keyword>
<evidence type="ECO:0000256" key="2">
    <source>
        <dbReference type="ARBA" id="ARBA00007776"/>
    </source>
</evidence>
<comment type="similarity">
    <text evidence="2">Belongs to the MreD family.</text>
</comment>
<evidence type="ECO:0008006" key="11">
    <source>
        <dbReference type="Google" id="ProtNLM"/>
    </source>
</evidence>
<sequence length="161" mass="18773">MKSKYVILISIFVFLIQSTILQFFRIYGIIPNISLVMIVTFTLIYGKKEGYIFAIGVGILQDVFLSKALSINLIIYTSIVFIISLFYEKLFKDNFLTPIITIIFATFIYHIMFLLFMYLIGASINDLDFYKIILGEGIENIVIITFIYGKIFPRVYDYNMR</sequence>
<keyword evidence="5" id="KW-0133">Cell shape</keyword>
<evidence type="ECO:0000256" key="1">
    <source>
        <dbReference type="ARBA" id="ARBA00004651"/>
    </source>
</evidence>
<feature type="transmembrane region" description="Helical" evidence="8">
    <location>
        <begin position="68"/>
        <end position="87"/>
    </location>
</feature>
<keyword evidence="3" id="KW-1003">Cell membrane</keyword>
<dbReference type="RefSeq" id="WP_338535537.1">
    <property type="nucleotide sequence ID" value="NZ_AP028654.1"/>
</dbReference>
<evidence type="ECO:0000313" key="10">
    <source>
        <dbReference type="Proteomes" id="UP001321786"/>
    </source>
</evidence>
<dbReference type="InterPro" id="IPR007227">
    <property type="entry name" value="Cell_shape_determining_MreD"/>
</dbReference>
<evidence type="ECO:0000256" key="6">
    <source>
        <dbReference type="ARBA" id="ARBA00022989"/>
    </source>
</evidence>
<comment type="subcellular location">
    <subcellularLocation>
        <location evidence="1">Cell membrane</location>
        <topology evidence="1">Multi-pass membrane protein</topology>
    </subcellularLocation>
</comment>
<evidence type="ECO:0000256" key="8">
    <source>
        <dbReference type="SAM" id="Phobius"/>
    </source>
</evidence>
<feature type="transmembrane region" description="Helical" evidence="8">
    <location>
        <begin position="29"/>
        <end position="47"/>
    </location>
</feature>
<evidence type="ECO:0000313" key="9">
    <source>
        <dbReference type="EMBL" id="BEP29927.1"/>
    </source>
</evidence>
<accession>A0AAU9EGP7</accession>
<feature type="transmembrane region" description="Helical" evidence="8">
    <location>
        <begin position="132"/>
        <end position="151"/>
    </location>
</feature>
<name>A0AAU9EGP7_9FIRM</name>
<dbReference type="GO" id="GO:0005886">
    <property type="term" value="C:plasma membrane"/>
    <property type="evidence" value="ECO:0007669"/>
    <property type="project" value="UniProtKB-SubCell"/>
</dbReference>
<dbReference type="AlphaFoldDB" id="A0AAU9EGP7"/>
<reference evidence="9 10" key="1">
    <citation type="submission" date="2023-08" db="EMBL/GenBank/DDBJ databases">
        <title>Helicovermis profunda gen. nov., sp. nov., a novel mesophilic, fermentative bacterium within the Bacillota from a deep-sea hydrothermal vent chimney.</title>
        <authorList>
            <person name="Miyazaki U."/>
            <person name="Mizutani D."/>
            <person name="Hashimoto Y."/>
            <person name="Tame A."/>
            <person name="Sawayama S."/>
            <person name="Miyazaki J."/>
            <person name="Takai K."/>
            <person name="Nakagawa S."/>
        </authorList>
    </citation>
    <scope>NUCLEOTIDE SEQUENCE [LARGE SCALE GENOMIC DNA]</scope>
    <source>
        <strain evidence="9 10">S502</strain>
    </source>
</reference>
<dbReference type="GO" id="GO:0008360">
    <property type="term" value="P:regulation of cell shape"/>
    <property type="evidence" value="ECO:0007669"/>
    <property type="project" value="UniProtKB-KW"/>
</dbReference>
<evidence type="ECO:0000256" key="7">
    <source>
        <dbReference type="ARBA" id="ARBA00023136"/>
    </source>
</evidence>
<proteinExistence type="inferred from homology"/>
<evidence type="ECO:0000256" key="4">
    <source>
        <dbReference type="ARBA" id="ARBA00022692"/>
    </source>
</evidence>
<keyword evidence="6 8" id="KW-1133">Transmembrane helix</keyword>